<evidence type="ECO:0000256" key="6">
    <source>
        <dbReference type="ARBA" id="ARBA00036916"/>
    </source>
</evidence>
<dbReference type="GO" id="GO:0008033">
    <property type="term" value="P:tRNA processing"/>
    <property type="evidence" value="ECO:0007669"/>
    <property type="project" value="UniProtKB-KW"/>
</dbReference>
<evidence type="ECO:0000256" key="1">
    <source>
        <dbReference type="ARBA" id="ARBA00010876"/>
    </source>
</evidence>
<name>E0XRM8_9PROT</name>
<evidence type="ECO:0000256" key="4">
    <source>
        <dbReference type="ARBA" id="ARBA00023235"/>
    </source>
</evidence>
<dbReference type="Gene3D" id="3.30.2350.10">
    <property type="entry name" value="Pseudouridine synthase"/>
    <property type="match status" value="1"/>
</dbReference>
<protein>
    <recommendedName>
        <fullName evidence="10">Dual-specificity RNA pseudouridine synthase RluA</fullName>
        <ecNumber evidence="8">5.4.99.28</ecNumber>
        <ecNumber evidence="9">5.4.99.29</ecNumber>
    </recommendedName>
    <alternativeName>
        <fullName evidence="11">23S rRNA pseudouridine(746) synthase</fullName>
    </alternativeName>
    <alternativeName>
        <fullName evidence="14">Ribosomal large subunit pseudouridine synthase A</fullName>
    </alternativeName>
    <alternativeName>
        <fullName evidence="13">rRNA pseudouridylate synthase A</fullName>
    </alternativeName>
    <alternativeName>
        <fullName evidence="15">rRNA-uridine isomerase A</fullName>
    </alternativeName>
    <alternativeName>
        <fullName evidence="12">tRNA pseudouridine(32) synthase</fullName>
    </alternativeName>
</protein>
<keyword evidence="3" id="KW-0819">tRNA processing</keyword>
<dbReference type="InterPro" id="IPR006224">
    <property type="entry name" value="PsdUridine_synth_RluA-like_CS"/>
</dbReference>
<dbReference type="EC" id="5.4.99.28" evidence="8"/>
<dbReference type="GO" id="GO:0003723">
    <property type="term" value="F:RNA binding"/>
    <property type="evidence" value="ECO:0007669"/>
    <property type="project" value="InterPro"/>
</dbReference>
<proteinExistence type="inferred from homology"/>
<dbReference type="EC" id="5.4.99.29" evidence="9"/>
<comment type="similarity">
    <text evidence="1">Belongs to the pseudouridine synthase RluA family.</text>
</comment>
<comment type="function">
    <text evidence="7">Dual specificity enzyme that catalyzes the synthesis of pseudouridine from uracil-746 in 23S ribosomal RNA and from uracil-32 in the anticodon stem and loop of transfer RNAs.</text>
</comment>
<dbReference type="GO" id="GO:0160151">
    <property type="term" value="F:tRNA pseudouridine(32) synthase activity"/>
    <property type="evidence" value="ECO:0007669"/>
    <property type="project" value="UniProtKB-EC"/>
</dbReference>
<dbReference type="PROSITE" id="PS01129">
    <property type="entry name" value="PSI_RLU"/>
    <property type="match status" value="1"/>
</dbReference>
<dbReference type="GO" id="GO:0160142">
    <property type="term" value="F:23S rRNA pseudouridine(746) synthase activity"/>
    <property type="evidence" value="ECO:0007669"/>
    <property type="project" value="UniProtKB-EC"/>
</dbReference>
<evidence type="ECO:0000259" key="16">
    <source>
        <dbReference type="Pfam" id="PF00849"/>
    </source>
</evidence>
<evidence type="ECO:0000256" key="3">
    <source>
        <dbReference type="ARBA" id="ARBA00022694"/>
    </source>
</evidence>
<evidence type="ECO:0000256" key="10">
    <source>
        <dbReference type="ARBA" id="ARBA00039988"/>
    </source>
</evidence>
<dbReference type="EMBL" id="GU474853">
    <property type="protein sequence ID" value="ADI17069.1"/>
    <property type="molecule type" value="Genomic_DNA"/>
</dbReference>
<evidence type="ECO:0000256" key="14">
    <source>
        <dbReference type="ARBA" id="ARBA00042883"/>
    </source>
</evidence>
<feature type="domain" description="Pseudouridine synthase RsuA/RluA-like" evidence="16">
    <location>
        <begin position="65"/>
        <end position="214"/>
    </location>
</feature>
<evidence type="ECO:0000256" key="2">
    <source>
        <dbReference type="ARBA" id="ARBA00022552"/>
    </source>
</evidence>
<dbReference type="SUPFAM" id="SSF55120">
    <property type="entry name" value="Pseudouridine synthase"/>
    <property type="match status" value="1"/>
</dbReference>
<evidence type="ECO:0000256" key="11">
    <source>
        <dbReference type="ARBA" id="ARBA00041266"/>
    </source>
</evidence>
<dbReference type="CDD" id="cd02869">
    <property type="entry name" value="PseudoU_synth_RluA_like"/>
    <property type="match status" value="1"/>
</dbReference>
<keyword evidence="2" id="KW-0698">rRNA processing</keyword>
<evidence type="ECO:0000256" key="9">
    <source>
        <dbReference type="ARBA" id="ARBA00038945"/>
    </source>
</evidence>
<dbReference type="InterPro" id="IPR006145">
    <property type="entry name" value="PsdUridine_synth_RsuA/RluA"/>
</dbReference>
<dbReference type="AlphaFoldDB" id="E0XRM8"/>
<reference evidence="17" key="1">
    <citation type="journal article" date="2011" name="Environ. Microbiol.">
        <title>Time-series analyses of Monterey Bay coastal microbial picoplankton using a 'genome proxy' microarray.</title>
        <authorList>
            <person name="Rich V.I."/>
            <person name="Pham V.D."/>
            <person name="Eppley J."/>
            <person name="Shi Y."/>
            <person name="DeLong E.F."/>
        </authorList>
    </citation>
    <scope>NUCLEOTIDE SEQUENCE</scope>
</reference>
<dbReference type="InterPro" id="IPR020103">
    <property type="entry name" value="PsdUridine_synth_cat_dom_sf"/>
</dbReference>
<evidence type="ECO:0000313" key="17">
    <source>
        <dbReference type="EMBL" id="ADI17069.1"/>
    </source>
</evidence>
<evidence type="ECO:0000256" key="8">
    <source>
        <dbReference type="ARBA" id="ARBA00038944"/>
    </source>
</evidence>
<comment type="catalytic activity">
    <reaction evidence="6">
        <text>uridine(746) in 23S rRNA = pseudouridine(746) in 23S rRNA</text>
        <dbReference type="Rhea" id="RHEA:42548"/>
        <dbReference type="Rhea" id="RHEA-COMP:10109"/>
        <dbReference type="Rhea" id="RHEA-COMP:10110"/>
        <dbReference type="ChEBI" id="CHEBI:65314"/>
        <dbReference type="ChEBI" id="CHEBI:65315"/>
        <dbReference type="EC" id="5.4.99.29"/>
    </reaction>
</comment>
<accession>E0XRM8</accession>
<keyword evidence="4" id="KW-0413">Isomerase</keyword>
<sequence length="265" mass="29316">MHSKNTILGRFAPKNAKGLIIAEPALDALAIDPARRLREARNMEPFIYTPPAPGPLPVLFEDAALIALNKPEGLLSVPGRRVEHQDSLYTRVRALHPEAMVVHRLDLATSGVIVMAKTREANRALSWQFQQRTVEKTYEAVVEGVPVEASGCVDLPLICDWPNRPRQIVDPVQGKPSQTEWVALGAQDVSGRTGTRVRLRPLTGRSHQLRVHMAEMGHAIFGDRFYASEDGAAASKRLLLHAHVLTLTHPDDSARTLRFEALCPF</sequence>
<evidence type="ECO:0000256" key="5">
    <source>
        <dbReference type="ARBA" id="ARBA00036184"/>
    </source>
</evidence>
<evidence type="ECO:0000256" key="7">
    <source>
        <dbReference type="ARBA" id="ARBA00037305"/>
    </source>
</evidence>
<dbReference type="InterPro" id="IPR050188">
    <property type="entry name" value="RluA_PseudoU_synthase"/>
</dbReference>
<dbReference type="GO" id="GO:0000455">
    <property type="term" value="P:enzyme-directed rRNA pseudouridine synthesis"/>
    <property type="evidence" value="ECO:0007669"/>
    <property type="project" value="TreeGrafter"/>
</dbReference>
<dbReference type="Pfam" id="PF00849">
    <property type="entry name" value="PseudoU_synth_2"/>
    <property type="match status" value="1"/>
</dbReference>
<dbReference type="PANTHER" id="PTHR21600:SF91">
    <property type="entry name" value="DUAL-SPECIFICITY RNA PSEUDOURIDINE SYNTHASE RLUA"/>
    <property type="match status" value="1"/>
</dbReference>
<evidence type="ECO:0000256" key="13">
    <source>
        <dbReference type="ARBA" id="ARBA00042844"/>
    </source>
</evidence>
<organism evidence="17">
    <name type="scientific">uncultured alpha proteobacterium HF0010_30A23</name>
    <dbReference type="NCBI Taxonomy" id="710802"/>
    <lineage>
        <taxon>Bacteria</taxon>
        <taxon>Pseudomonadati</taxon>
        <taxon>Pseudomonadota</taxon>
        <taxon>Alphaproteobacteria</taxon>
        <taxon>environmental samples</taxon>
    </lineage>
</organism>
<dbReference type="PANTHER" id="PTHR21600">
    <property type="entry name" value="MITOCHONDRIAL RNA PSEUDOURIDINE SYNTHASE"/>
    <property type="match status" value="1"/>
</dbReference>
<evidence type="ECO:0000256" key="12">
    <source>
        <dbReference type="ARBA" id="ARBA00042372"/>
    </source>
</evidence>
<evidence type="ECO:0000256" key="15">
    <source>
        <dbReference type="ARBA" id="ARBA00043143"/>
    </source>
</evidence>
<comment type="catalytic activity">
    <reaction evidence="5">
        <text>uridine(32) in tRNA = pseudouridine(32) in tRNA</text>
        <dbReference type="Rhea" id="RHEA:42544"/>
        <dbReference type="Rhea" id="RHEA-COMP:10107"/>
        <dbReference type="Rhea" id="RHEA-COMP:10108"/>
        <dbReference type="ChEBI" id="CHEBI:65314"/>
        <dbReference type="ChEBI" id="CHEBI:65315"/>
        <dbReference type="EC" id="5.4.99.28"/>
    </reaction>
</comment>